<gene>
    <name evidence="6" type="ORF">JOE68_005729</name>
</gene>
<keyword evidence="2" id="KW-0378">Hydrolase</keyword>
<evidence type="ECO:0000313" key="7">
    <source>
        <dbReference type="Proteomes" id="UP001195724"/>
    </source>
</evidence>
<protein>
    <recommendedName>
        <fullName evidence="5">Fibronectin type-III domain-containing protein</fullName>
    </recommendedName>
</protein>
<dbReference type="Pfam" id="PF00041">
    <property type="entry name" value="fn3"/>
    <property type="match status" value="1"/>
</dbReference>
<keyword evidence="7" id="KW-1185">Reference proteome</keyword>
<feature type="compositionally biased region" description="Pro residues" evidence="4">
    <location>
        <begin position="416"/>
        <end position="446"/>
    </location>
</feature>
<sequence length="739" mass="75533">MTTKPSASRRNGPYALLGILCAAALVGALAGPTRPLAATPFTTTGHWVYNSVLAAVFHVDGGTANVDAQLPLHAEEGSRVLQGDTHGYVVGPGRITPFDKATLTPLGSRTAPSGEAPLGIEAVGGPYAVYRNAGKVVRLGDPAAVVAAGGAIGSPVVTADGTMWLHRTGVGSICTLARDGVELSGCPVSAPADHAGALTVLAGRPAFVDLFTSRLHTVDGGAFGEGRPLGASLSPNARPAAADLAGRVAILDPDRSSLLLVDPDARPVVPVRVALPPGDYDGPVSTGEAVVLVDRQRGAVLTYGPDGALRDEKPVKRGDGEPRLAKGEDERVYVEDSEGTQVLVVARHGAVQDVDVAGKRDPAPRTEVPDPRPDQQVALPGQPPAGRPDPVPGRTAPAVPAPTTPAPAPTTALPGAPTPTTPAPRPPEPTTPPPTTAPPAPVPPGRPGASPSVAARPGDGSALVTWDAAPDNRSPVTSYLVSWRHGDRTKSTTVGGDARQAGVEGLANGESYVFTVTATNAVGTGPGTSSNPVTPSAPVRPAGAPVGLKADYDVDDRPSRDVGISWGQPALNGGALVHYVVTGTGQETQEVTGTRVVYPQLLAEKTYTFTVHAVTKTPDGRLLDGEKSSIVVKDEPPAATATPSVVIRQGGPAETDHCHRPACAWVEATMSGLSPGASYRIRLSSGSNADVRTERFTADAAGNAAHGELNYDVPGETVWVAVLGLDGRTVARSDPITWK</sequence>
<dbReference type="SMART" id="SM00060">
    <property type="entry name" value="FN3"/>
    <property type="match status" value="2"/>
</dbReference>
<dbReference type="CDD" id="cd00063">
    <property type="entry name" value="FN3"/>
    <property type="match status" value="2"/>
</dbReference>
<proteinExistence type="predicted"/>
<feature type="region of interest" description="Disordered" evidence="4">
    <location>
        <begin position="523"/>
        <end position="546"/>
    </location>
</feature>
<dbReference type="RefSeq" id="WP_204845453.1">
    <property type="nucleotide sequence ID" value="NZ_JAFBCL010000001.1"/>
</dbReference>
<evidence type="ECO:0000256" key="1">
    <source>
        <dbReference type="ARBA" id="ARBA00022737"/>
    </source>
</evidence>
<organism evidence="6 7">
    <name type="scientific">Saccharothrix algeriensis</name>
    <dbReference type="NCBI Taxonomy" id="173560"/>
    <lineage>
        <taxon>Bacteria</taxon>
        <taxon>Bacillati</taxon>
        <taxon>Actinomycetota</taxon>
        <taxon>Actinomycetes</taxon>
        <taxon>Pseudonocardiales</taxon>
        <taxon>Pseudonocardiaceae</taxon>
        <taxon>Saccharothrix</taxon>
    </lineage>
</organism>
<dbReference type="PANTHER" id="PTHR13817:SF73">
    <property type="entry name" value="FIBRONECTIN TYPE-III DOMAIN-CONTAINING PROTEIN"/>
    <property type="match status" value="1"/>
</dbReference>
<feature type="compositionally biased region" description="Basic and acidic residues" evidence="4">
    <location>
        <begin position="308"/>
        <end position="330"/>
    </location>
</feature>
<dbReference type="Gene3D" id="2.60.40.10">
    <property type="entry name" value="Immunoglobulins"/>
    <property type="match status" value="2"/>
</dbReference>
<dbReference type="Proteomes" id="UP001195724">
    <property type="component" value="Unassembled WGS sequence"/>
</dbReference>
<evidence type="ECO:0000313" key="6">
    <source>
        <dbReference type="EMBL" id="MBM7814864.1"/>
    </source>
</evidence>
<keyword evidence="3" id="KW-0624">Polysaccharide degradation</keyword>
<evidence type="ECO:0000256" key="2">
    <source>
        <dbReference type="ARBA" id="ARBA00023295"/>
    </source>
</evidence>
<keyword evidence="1" id="KW-0677">Repeat</keyword>
<dbReference type="PROSITE" id="PS50853">
    <property type="entry name" value="FN3"/>
    <property type="match status" value="1"/>
</dbReference>
<feature type="compositionally biased region" description="Pro residues" evidence="4">
    <location>
        <begin position="381"/>
        <end position="391"/>
    </location>
</feature>
<dbReference type="EMBL" id="JAFBCL010000001">
    <property type="protein sequence ID" value="MBM7814864.1"/>
    <property type="molecule type" value="Genomic_DNA"/>
</dbReference>
<feature type="region of interest" description="Disordered" evidence="4">
    <location>
        <begin position="306"/>
        <end position="330"/>
    </location>
</feature>
<comment type="caution">
    <text evidence="6">The sequence shown here is derived from an EMBL/GenBank/DDBJ whole genome shotgun (WGS) entry which is preliminary data.</text>
</comment>
<dbReference type="InterPro" id="IPR013783">
    <property type="entry name" value="Ig-like_fold"/>
</dbReference>
<keyword evidence="2" id="KW-0326">Glycosidase</keyword>
<evidence type="ECO:0000256" key="3">
    <source>
        <dbReference type="ARBA" id="ARBA00023326"/>
    </source>
</evidence>
<evidence type="ECO:0000259" key="5">
    <source>
        <dbReference type="PROSITE" id="PS50853"/>
    </source>
</evidence>
<feature type="compositionally biased region" description="Basic and acidic residues" evidence="4">
    <location>
        <begin position="356"/>
        <end position="373"/>
    </location>
</feature>
<evidence type="ECO:0000256" key="4">
    <source>
        <dbReference type="SAM" id="MobiDB-lite"/>
    </source>
</evidence>
<dbReference type="InterPro" id="IPR050964">
    <property type="entry name" value="Striated_Muscle_Regulatory"/>
</dbReference>
<dbReference type="PRINTS" id="PR01217">
    <property type="entry name" value="PRICHEXTENSN"/>
</dbReference>
<feature type="domain" description="Fibronectin type-III" evidence="5">
    <location>
        <begin position="447"/>
        <end position="539"/>
    </location>
</feature>
<feature type="compositionally biased region" description="Pro residues" evidence="4">
    <location>
        <begin position="399"/>
        <end position="408"/>
    </location>
</feature>
<dbReference type="PANTHER" id="PTHR13817">
    <property type="entry name" value="TITIN"/>
    <property type="match status" value="1"/>
</dbReference>
<name>A0ABS2SFW0_9PSEU</name>
<dbReference type="SUPFAM" id="SSF49265">
    <property type="entry name" value="Fibronectin type III"/>
    <property type="match status" value="1"/>
</dbReference>
<dbReference type="InterPro" id="IPR003961">
    <property type="entry name" value="FN3_dom"/>
</dbReference>
<dbReference type="InterPro" id="IPR036116">
    <property type="entry name" value="FN3_sf"/>
</dbReference>
<feature type="region of interest" description="Disordered" evidence="4">
    <location>
        <begin position="353"/>
        <end position="469"/>
    </location>
</feature>
<feature type="compositionally biased region" description="Polar residues" evidence="4">
    <location>
        <begin position="523"/>
        <end position="534"/>
    </location>
</feature>
<keyword evidence="3" id="KW-0119">Carbohydrate metabolism</keyword>
<accession>A0ABS2SFW0</accession>
<reference evidence="6 7" key="1">
    <citation type="submission" date="2021-01" db="EMBL/GenBank/DDBJ databases">
        <title>Sequencing the genomes of 1000 actinobacteria strains.</title>
        <authorList>
            <person name="Klenk H.-P."/>
        </authorList>
    </citation>
    <scope>NUCLEOTIDE SEQUENCE [LARGE SCALE GENOMIC DNA]</scope>
    <source>
        <strain evidence="6 7">DSM 44581</strain>
    </source>
</reference>